<evidence type="ECO:0000259" key="5">
    <source>
        <dbReference type="PROSITE" id="PS01124"/>
    </source>
</evidence>
<dbReference type="InterPro" id="IPR009057">
    <property type="entry name" value="Homeodomain-like_sf"/>
</dbReference>
<dbReference type="InterPro" id="IPR018062">
    <property type="entry name" value="HTH_AraC-typ_CS"/>
</dbReference>
<keyword evidence="1" id="KW-0805">Transcription regulation</keyword>
<dbReference type="PANTHER" id="PTHR43280">
    <property type="entry name" value="ARAC-FAMILY TRANSCRIPTIONAL REGULATOR"/>
    <property type="match status" value="1"/>
</dbReference>
<evidence type="ECO:0000256" key="4">
    <source>
        <dbReference type="SAM" id="MobiDB-lite"/>
    </source>
</evidence>
<evidence type="ECO:0000313" key="7">
    <source>
        <dbReference type="Proteomes" id="UP001246690"/>
    </source>
</evidence>
<feature type="region of interest" description="Disordered" evidence="4">
    <location>
        <begin position="1"/>
        <end position="22"/>
    </location>
</feature>
<dbReference type="PROSITE" id="PS00041">
    <property type="entry name" value="HTH_ARAC_FAMILY_1"/>
    <property type="match status" value="1"/>
</dbReference>
<dbReference type="SUPFAM" id="SSF51182">
    <property type="entry name" value="RmlC-like cupins"/>
    <property type="match status" value="1"/>
</dbReference>
<dbReference type="Gene3D" id="1.10.10.60">
    <property type="entry name" value="Homeodomain-like"/>
    <property type="match status" value="2"/>
</dbReference>
<proteinExistence type="predicted"/>
<keyword evidence="2" id="KW-0238">DNA-binding</keyword>
<keyword evidence="3" id="KW-0804">Transcription</keyword>
<evidence type="ECO:0000256" key="3">
    <source>
        <dbReference type="ARBA" id="ARBA00023163"/>
    </source>
</evidence>
<dbReference type="SMART" id="SM00342">
    <property type="entry name" value="HTH_ARAC"/>
    <property type="match status" value="1"/>
</dbReference>
<evidence type="ECO:0000313" key="6">
    <source>
        <dbReference type="EMBL" id="WMY76309.1"/>
    </source>
</evidence>
<sequence length="309" mass="35737">MDFSPVRLPPDPHMCNSTDQKTRSPLSLYSEYQRMDIELRIPHSMESCHWHGQVEVNVPFDGDVEYLINNEVVQIKQGHITLFWACTPHQLTRPGRCSKMAIFNLPMHLFLSWPLDRQLINHVTHGMVIKSLNAQQLSPFEVERWQQEINSPNEQIRQLAIDEIALMLKRFSLSGWQPILVNKTPRTQSNGNNVSRHAQFYVSQMLEFIGANYDQALTIERVAEHVKLNPNYAMGIFQRVMQLTMKQYITAMRVNHVRALLSDTDKSILDIALTAGFHSSSSFYSTFNKYVGMSPQNYRKLSHLRSSSF</sequence>
<dbReference type="Proteomes" id="UP001246690">
    <property type="component" value="Chromosome"/>
</dbReference>
<dbReference type="InterPro" id="IPR018060">
    <property type="entry name" value="HTH_AraC"/>
</dbReference>
<dbReference type="InterPro" id="IPR011051">
    <property type="entry name" value="RmlC_Cupin_sf"/>
</dbReference>
<dbReference type="EMBL" id="CP133838">
    <property type="protein sequence ID" value="WMY76309.1"/>
    <property type="molecule type" value="Genomic_DNA"/>
</dbReference>
<accession>A0ABY9SFN9</accession>
<dbReference type="InterPro" id="IPR020449">
    <property type="entry name" value="Tscrpt_reg_AraC-type_HTH"/>
</dbReference>
<organism evidence="6 7">
    <name type="scientific">Buttiauxella selenatireducens</name>
    <dbReference type="NCBI Taxonomy" id="3073902"/>
    <lineage>
        <taxon>Bacteria</taxon>
        <taxon>Pseudomonadati</taxon>
        <taxon>Pseudomonadota</taxon>
        <taxon>Gammaproteobacteria</taxon>
        <taxon>Enterobacterales</taxon>
        <taxon>Enterobacteriaceae</taxon>
        <taxon>Buttiauxella</taxon>
    </lineage>
</organism>
<dbReference type="Pfam" id="PF12833">
    <property type="entry name" value="HTH_18"/>
    <property type="match status" value="1"/>
</dbReference>
<dbReference type="PRINTS" id="PR00032">
    <property type="entry name" value="HTHARAC"/>
</dbReference>
<dbReference type="InterPro" id="IPR008917">
    <property type="entry name" value="TF_DNA-bd_sf"/>
</dbReference>
<gene>
    <name evidence="6" type="primary">melR</name>
    <name evidence="6" type="ORF">RHD99_10450</name>
</gene>
<dbReference type="PROSITE" id="PS01124">
    <property type="entry name" value="HTH_ARAC_FAMILY_2"/>
    <property type="match status" value="1"/>
</dbReference>
<feature type="domain" description="HTH araC/xylS-type" evidence="5">
    <location>
        <begin position="203"/>
        <end position="301"/>
    </location>
</feature>
<dbReference type="RefSeq" id="WP_309878705.1">
    <property type="nucleotide sequence ID" value="NZ_CP133838.1"/>
</dbReference>
<evidence type="ECO:0000256" key="1">
    <source>
        <dbReference type="ARBA" id="ARBA00023015"/>
    </source>
</evidence>
<dbReference type="SUPFAM" id="SSF46689">
    <property type="entry name" value="Homeodomain-like"/>
    <property type="match status" value="1"/>
</dbReference>
<dbReference type="SUPFAM" id="SSF47454">
    <property type="entry name" value="A DNA-binding domain in eukaryotic transcription factors"/>
    <property type="match status" value="1"/>
</dbReference>
<reference evidence="6 7" key="1">
    <citation type="submission" date="2023-09" db="EMBL/GenBank/DDBJ databases">
        <title>Buttiauxella selenatireducens sp. nov., isolated from the rhizosphere of Cardamine hupingshanesis.</title>
        <authorList>
            <person name="Zhang S."/>
            <person name="Xu Z."/>
            <person name="Wang H."/>
            <person name="Guo Y."/>
        </authorList>
    </citation>
    <scope>NUCLEOTIDE SEQUENCE [LARGE SCALE GENOMIC DNA]</scope>
    <source>
        <strain evidence="6 7">R73</strain>
    </source>
</reference>
<name>A0ABY9SFN9_9ENTR</name>
<dbReference type="PANTHER" id="PTHR43280:SF14">
    <property type="entry name" value="MELIBIOSE OPERON REGULATORY PROTEIN"/>
    <property type="match status" value="1"/>
</dbReference>
<evidence type="ECO:0000256" key="2">
    <source>
        <dbReference type="ARBA" id="ARBA00023125"/>
    </source>
</evidence>
<dbReference type="NCBIfam" id="NF007693">
    <property type="entry name" value="PRK10371.1"/>
    <property type="match status" value="1"/>
</dbReference>
<protein>
    <submittedName>
        <fullName evidence="6">Transcriptional regulator MelR</fullName>
    </submittedName>
</protein>
<keyword evidence="7" id="KW-1185">Reference proteome</keyword>